<dbReference type="PANTHER" id="PTHR14097">
    <property type="entry name" value="OXIDOREDUCTASE HTATIP2"/>
    <property type="match status" value="1"/>
</dbReference>
<protein>
    <submittedName>
        <fullName evidence="8">NAD(P)-binding protein</fullName>
    </submittedName>
</protein>
<keyword evidence="3" id="KW-1000">Mitochondrion outer membrane</keyword>
<dbReference type="SUPFAM" id="SSF51735">
    <property type="entry name" value="NAD(P)-binding Rossmann-fold domains"/>
    <property type="match status" value="1"/>
</dbReference>
<evidence type="ECO:0000256" key="5">
    <source>
        <dbReference type="ARBA" id="ARBA00023128"/>
    </source>
</evidence>
<keyword evidence="6" id="KW-0472">Membrane</keyword>
<accession>A0AA38VHS6</accession>
<dbReference type="GO" id="GO:0005741">
    <property type="term" value="C:mitochondrial outer membrane"/>
    <property type="evidence" value="ECO:0007669"/>
    <property type="project" value="UniProtKB-SubCell"/>
</dbReference>
<sequence length="234" mass="24594">MATAAVFGSTGLVGSHILQSLLSTDAVSAVQTISRRAPEAASSANSAKLHTVVDADNSTWASKLASLQPKPSIVLSALGTTRADAGSIEAQWKIDHDLNVDIAKAAKEAGVRTFVFISSAGTRGLVSGAVPYSKMKVGVEDSIKELGFEHAVIVRPGLILGQRERPKTPWVVAFVKGLGRISQVVQDKIGQEGEEIGRAAVKAALLADEGKAPSNYWILDGNDIVKLGRVEKTE</sequence>
<reference evidence="8" key="1">
    <citation type="submission" date="2022-07" db="EMBL/GenBank/DDBJ databases">
        <title>Fungi with potential for degradation of polypropylene.</title>
        <authorList>
            <person name="Gostincar C."/>
        </authorList>
    </citation>
    <scope>NUCLEOTIDE SEQUENCE</scope>
    <source>
        <strain evidence="8">EXF-13308</strain>
    </source>
</reference>
<dbReference type="InterPro" id="IPR036291">
    <property type="entry name" value="NAD(P)-bd_dom_sf"/>
</dbReference>
<name>A0AA38VHS6_9PEZI</name>
<dbReference type="FunFam" id="3.40.50.720:FF:000366">
    <property type="entry name" value="Protein FMP52, mitochondrial"/>
    <property type="match status" value="1"/>
</dbReference>
<keyword evidence="4" id="KW-0809">Transit peptide</keyword>
<dbReference type="InterPro" id="IPR001509">
    <property type="entry name" value="Epimerase_deHydtase"/>
</dbReference>
<feature type="domain" description="NAD-dependent epimerase/dehydratase" evidence="7">
    <location>
        <begin position="5"/>
        <end position="136"/>
    </location>
</feature>
<evidence type="ECO:0000256" key="6">
    <source>
        <dbReference type="ARBA" id="ARBA00023136"/>
    </source>
</evidence>
<evidence type="ECO:0000313" key="9">
    <source>
        <dbReference type="Proteomes" id="UP001174694"/>
    </source>
</evidence>
<keyword evidence="9" id="KW-1185">Reference proteome</keyword>
<comment type="subcellular location">
    <subcellularLocation>
        <location evidence="1">Mitochondrion outer membrane</location>
        <topology evidence="1">Peripheral membrane protein</topology>
    </subcellularLocation>
</comment>
<dbReference type="Gene3D" id="3.40.50.720">
    <property type="entry name" value="NAD(P)-binding Rossmann-like Domain"/>
    <property type="match status" value="1"/>
</dbReference>
<proteinExistence type="inferred from homology"/>
<dbReference type="EMBL" id="JANBVO010000053">
    <property type="protein sequence ID" value="KAJ9133046.1"/>
    <property type="molecule type" value="Genomic_DNA"/>
</dbReference>
<evidence type="ECO:0000256" key="2">
    <source>
        <dbReference type="ARBA" id="ARBA00006617"/>
    </source>
</evidence>
<dbReference type="GO" id="GO:0051170">
    <property type="term" value="P:import into nucleus"/>
    <property type="evidence" value="ECO:0007669"/>
    <property type="project" value="TreeGrafter"/>
</dbReference>
<comment type="similarity">
    <text evidence="2">Belongs to the FMP52 family.</text>
</comment>
<evidence type="ECO:0000256" key="1">
    <source>
        <dbReference type="ARBA" id="ARBA00004450"/>
    </source>
</evidence>
<dbReference type="PANTHER" id="PTHR14097:SF7">
    <property type="entry name" value="OXIDOREDUCTASE HTATIP2"/>
    <property type="match status" value="1"/>
</dbReference>
<keyword evidence="5" id="KW-0496">Mitochondrion</keyword>
<comment type="caution">
    <text evidence="8">The sequence shown here is derived from an EMBL/GenBank/DDBJ whole genome shotgun (WGS) entry which is preliminary data.</text>
</comment>
<dbReference type="Proteomes" id="UP001174694">
    <property type="component" value="Unassembled WGS sequence"/>
</dbReference>
<evidence type="ECO:0000256" key="3">
    <source>
        <dbReference type="ARBA" id="ARBA00022787"/>
    </source>
</evidence>
<evidence type="ECO:0000256" key="4">
    <source>
        <dbReference type="ARBA" id="ARBA00022946"/>
    </source>
</evidence>
<gene>
    <name evidence="8" type="ORF">NKR23_g11004</name>
</gene>
<dbReference type="Pfam" id="PF01370">
    <property type="entry name" value="Epimerase"/>
    <property type="match status" value="1"/>
</dbReference>
<evidence type="ECO:0000313" key="8">
    <source>
        <dbReference type="EMBL" id="KAJ9133046.1"/>
    </source>
</evidence>
<organism evidence="8 9">
    <name type="scientific">Pleurostoma richardsiae</name>
    <dbReference type="NCBI Taxonomy" id="41990"/>
    <lineage>
        <taxon>Eukaryota</taxon>
        <taxon>Fungi</taxon>
        <taxon>Dikarya</taxon>
        <taxon>Ascomycota</taxon>
        <taxon>Pezizomycotina</taxon>
        <taxon>Sordariomycetes</taxon>
        <taxon>Sordariomycetidae</taxon>
        <taxon>Calosphaeriales</taxon>
        <taxon>Pleurostomataceae</taxon>
        <taxon>Pleurostoma</taxon>
    </lineage>
</organism>
<dbReference type="AlphaFoldDB" id="A0AA38VHS6"/>
<evidence type="ECO:0000259" key="7">
    <source>
        <dbReference type="Pfam" id="PF01370"/>
    </source>
</evidence>